<comment type="similarity">
    <text evidence="1">Belongs to the transglycosylase Slt family.</text>
</comment>
<dbReference type="Gene3D" id="1.25.40.10">
    <property type="entry name" value="Tetratricopeptide repeat domain"/>
    <property type="match status" value="2"/>
</dbReference>
<dbReference type="InterPro" id="IPR011990">
    <property type="entry name" value="TPR-like_helical_dom_sf"/>
</dbReference>
<dbReference type="GO" id="GO:0004553">
    <property type="term" value="F:hydrolase activity, hydrolyzing O-glycosyl compounds"/>
    <property type="evidence" value="ECO:0007669"/>
    <property type="project" value="InterPro"/>
</dbReference>
<dbReference type="eggNOG" id="COG0741">
    <property type="taxonomic scope" value="Bacteria"/>
</dbReference>
<dbReference type="EMBL" id="CP003130">
    <property type="protein sequence ID" value="AEU37479.1"/>
    <property type="molecule type" value="Genomic_DNA"/>
</dbReference>
<dbReference type="InterPro" id="IPR008939">
    <property type="entry name" value="Lytic_TGlycosylase_superhlx_U"/>
</dbReference>
<dbReference type="InterPro" id="IPR023346">
    <property type="entry name" value="Lysozyme-like_dom_sf"/>
</dbReference>
<dbReference type="STRING" id="682795.AciX8_3178"/>
<dbReference type="eggNOG" id="COG4105">
    <property type="taxonomic scope" value="Bacteria"/>
</dbReference>
<dbReference type="KEGG" id="gma:AciX8_3178"/>
<dbReference type="AlphaFoldDB" id="G8NT49"/>
<dbReference type="PANTHER" id="PTHR37423">
    <property type="entry name" value="SOLUBLE LYTIC MUREIN TRANSGLYCOSYLASE-RELATED"/>
    <property type="match status" value="1"/>
</dbReference>
<keyword evidence="2" id="KW-0732">Signal</keyword>
<organism evidence="6 7">
    <name type="scientific">Granulicella mallensis (strain ATCC BAA-1857 / DSM 23137 / MP5ACTX8)</name>
    <dbReference type="NCBI Taxonomy" id="682795"/>
    <lineage>
        <taxon>Bacteria</taxon>
        <taxon>Pseudomonadati</taxon>
        <taxon>Acidobacteriota</taxon>
        <taxon>Terriglobia</taxon>
        <taxon>Terriglobales</taxon>
        <taxon>Acidobacteriaceae</taxon>
        <taxon>Granulicella</taxon>
    </lineage>
</organism>
<dbReference type="GO" id="GO:0042597">
    <property type="term" value="C:periplasmic space"/>
    <property type="evidence" value="ECO:0007669"/>
    <property type="project" value="InterPro"/>
</dbReference>
<feature type="compositionally biased region" description="Basic residues" evidence="3">
    <location>
        <begin position="63"/>
        <end position="79"/>
    </location>
</feature>
<dbReference type="GO" id="GO:0008933">
    <property type="term" value="F:peptidoglycan lytic transglycosylase activity"/>
    <property type="evidence" value="ECO:0007669"/>
    <property type="project" value="InterPro"/>
</dbReference>
<evidence type="ECO:0000313" key="6">
    <source>
        <dbReference type="EMBL" id="AEU37479.1"/>
    </source>
</evidence>
<dbReference type="eggNOG" id="COG1729">
    <property type="taxonomic scope" value="Bacteria"/>
</dbReference>
<evidence type="ECO:0000313" key="7">
    <source>
        <dbReference type="Proteomes" id="UP000007113"/>
    </source>
</evidence>
<evidence type="ECO:0000256" key="1">
    <source>
        <dbReference type="ARBA" id="ARBA00007734"/>
    </source>
</evidence>
<feature type="domain" description="Transglycosylase SLT" evidence="4">
    <location>
        <begin position="657"/>
        <end position="768"/>
    </location>
</feature>
<dbReference type="Pfam" id="PF13525">
    <property type="entry name" value="YfiO"/>
    <property type="match status" value="1"/>
</dbReference>
<name>G8NT49_GRAMM</name>
<dbReference type="GO" id="GO:0016020">
    <property type="term" value="C:membrane"/>
    <property type="evidence" value="ECO:0007669"/>
    <property type="project" value="InterPro"/>
</dbReference>
<sequence>MMDSMSGRWWGVRFVAIGLLAVLANTSVVSAQTSGKHKKKASGSVATHRSKTTSHASQAGRGTSRKASAKGARGKNARGRNREVVVSKGHHARMRVEVAPTAESRRLTLAFTASAQLRPMAQQLIATRSAAAYNGVLGYASSHSGEAGAAADLSVGHAYMLDHRYAEAESAFRQAGQRGQSLDDYADYLGAQAAVQGNRASDAYALLDHFAERHPGSLFVPTAPILLANAYLGNNDPASALRVLLPLQSEPAGSHVDFRFTLAKAYQASGNTQQAAALYRGLYTRDPLSNEAAEAKTQLAAMNVPLTAAERKQHADAMFNAKHYDIAQEEYRALQKNDSELSSADRDALEIYAAVCDLRLKKLSRGDVDHLPVTGDDSAALKMYLQSELARNEGRTDEHDRLVQQMLSQYPQSRWLEEALYSGGNMYLLKRDSAHAIAEYTLLGQHFPRSTYAPNAHWRAAWLSYRLRHYGDAARLMDEQITNYPAGTEIPGALYWRGRMYEDVEGNFGQAINYYKTLDASYVNSYYAMLARQRIAVLGNRTTPEPAAALASVRPVNDPELTDSLPENDPHLIKARLLANAALNEYIRPEIQLSETSSQWGALAEAEIYESFGENTRALQAMKRSGLPFFSLPVAEVPMVYWQLVFPRPYWQELSSNAQINGLDPYLVASLIRQESEFNPGAVSKANAYGLMQLLPSVGKSLAKQTGNRHLTTSDLLNPSINLRLGTIDLKKSIDRYSGQIEYALAAYNAGDLPVRQWIATNDYKDIPEWVESIPYTETREYVQGILRNRELYRAVYSGKP</sequence>
<proteinExistence type="inferred from homology"/>
<evidence type="ECO:0000259" key="4">
    <source>
        <dbReference type="Pfam" id="PF01464"/>
    </source>
</evidence>
<keyword evidence="7" id="KW-1185">Reference proteome</keyword>
<dbReference type="HOGENOM" id="CLU_013746_1_1_0"/>
<dbReference type="Pfam" id="PF01464">
    <property type="entry name" value="SLT"/>
    <property type="match status" value="1"/>
</dbReference>
<dbReference type="PROSITE" id="PS00922">
    <property type="entry name" value="TRANSGLYCOSYLASE"/>
    <property type="match status" value="1"/>
</dbReference>
<dbReference type="InterPro" id="IPR008258">
    <property type="entry name" value="Transglycosylase_SLT_dom_1"/>
</dbReference>
<evidence type="ECO:0000259" key="5">
    <source>
        <dbReference type="Pfam" id="PF13525"/>
    </source>
</evidence>
<reference evidence="6 7" key="1">
    <citation type="submission" date="2011-11" db="EMBL/GenBank/DDBJ databases">
        <title>Complete sequence of Granulicella mallensis MP5ACTX8.</title>
        <authorList>
            <consortium name="US DOE Joint Genome Institute"/>
            <person name="Lucas S."/>
            <person name="Copeland A."/>
            <person name="Lapidus A."/>
            <person name="Cheng J.-F."/>
            <person name="Goodwin L."/>
            <person name="Pitluck S."/>
            <person name="Peters L."/>
            <person name="Lu M."/>
            <person name="Detter J.C."/>
            <person name="Han C."/>
            <person name="Tapia R."/>
            <person name="Land M."/>
            <person name="Hauser L."/>
            <person name="Kyrpides N."/>
            <person name="Ivanova N."/>
            <person name="Mikhailova N."/>
            <person name="Pagani I."/>
            <person name="Rawat S."/>
            <person name="Mannisto M."/>
            <person name="Haggblom M."/>
            <person name="Woyke T."/>
        </authorList>
    </citation>
    <scope>NUCLEOTIDE SEQUENCE [LARGE SCALE GENOMIC DNA]</scope>
    <source>
        <strain evidence="7">ATCC BAA-1857 / DSM 23137 / MP5ACTX8</strain>
    </source>
</reference>
<feature type="region of interest" description="Disordered" evidence="3">
    <location>
        <begin position="30"/>
        <end position="81"/>
    </location>
</feature>
<dbReference type="InterPro" id="IPR000189">
    <property type="entry name" value="Transglyc_AS"/>
</dbReference>
<dbReference type="InterPro" id="IPR039565">
    <property type="entry name" value="BamD-like"/>
</dbReference>
<dbReference type="Gene3D" id="1.10.530.10">
    <property type="match status" value="1"/>
</dbReference>
<dbReference type="SUPFAM" id="SSF48435">
    <property type="entry name" value="Bacterial muramidases"/>
    <property type="match status" value="1"/>
</dbReference>
<dbReference type="CDD" id="cd13401">
    <property type="entry name" value="Slt70-like"/>
    <property type="match status" value="1"/>
</dbReference>
<evidence type="ECO:0000256" key="3">
    <source>
        <dbReference type="SAM" id="MobiDB-lite"/>
    </source>
</evidence>
<dbReference type="PANTHER" id="PTHR37423:SF2">
    <property type="entry name" value="MEMBRANE-BOUND LYTIC MUREIN TRANSGLYCOSYLASE C"/>
    <property type="match status" value="1"/>
</dbReference>
<dbReference type="SUPFAM" id="SSF53955">
    <property type="entry name" value="Lysozyme-like"/>
    <property type="match status" value="1"/>
</dbReference>
<protein>
    <submittedName>
        <fullName evidence="6">Lytic transglycosylase catalytic</fullName>
    </submittedName>
</protein>
<dbReference type="Proteomes" id="UP000007113">
    <property type="component" value="Chromosome"/>
</dbReference>
<gene>
    <name evidence="6" type="ordered locus">AciX8_3178</name>
</gene>
<accession>G8NT49</accession>
<evidence type="ECO:0000256" key="2">
    <source>
        <dbReference type="ARBA" id="ARBA00022729"/>
    </source>
</evidence>
<feature type="domain" description="Outer membrane lipoprotein BamD-like" evidence="5">
    <location>
        <begin position="418"/>
        <end position="541"/>
    </location>
</feature>
<dbReference type="GO" id="GO:0000270">
    <property type="term" value="P:peptidoglycan metabolic process"/>
    <property type="evidence" value="ECO:0007669"/>
    <property type="project" value="InterPro"/>
</dbReference>